<feature type="non-terminal residue" evidence="2">
    <location>
        <position position="75"/>
    </location>
</feature>
<proteinExistence type="predicted"/>
<dbReference type="InterPro" id="IPR044856">
    <property type="entry name" value="Malate_synth_C_sf"/>
</dbReference>
<dbReference type="InterPro" id="IPR048355">
    <property type="entry name" value="MS_C"/>
</dbReference>
<dbReference type="GO" id="GO:0008815">
    <property type="term" value="F:citrate (pro-3S)-lyase activity"/>
    <property type="evidence" value="ECO:0007669"/>
    <property type="project" value="UniProtKB-EC"/>
</dbReference>
<sequence length="75" mass="8757">MEDAATSEICRTQIWQWIKHKKSTENGLRIDRENVSRIIGEEVSRLNKTPELEIASELFKNVVMDSEFAEFFTIP</sequence>
<protein>
    <submittedName>
        <fullName evidence="2">Malate synthase-like, core domain protein</fullName>
        <ecNumber evidence="2">4.1.3.6</ecNumber>
    </submittedName>
</protein>
<reference evidence="2" key="1">
    <citation type="submission" date="2013-08" db="EMBL/GenBank/DDBJ databases">
        <authorList>
            <person name="Mendez C."/>
            <person name="Richter M."/>
            <person name="Ferrer M."/>
            <person name="Sanchez J."/>
        </authorList>
    </citation>
    <scope>NUCLEOTIDE SEQUENCE</scope>
</reference>
<feature type="domain" description="Malate synthase C-terminal" evidence="1">
    <location>
        <begin position="1"/>
        <end position="74"/>
    </location>
</feature>
<organism evidence="2">
    <name type="scientific">mine drainage metagenome</name>
    <dbReference type="NCBI Taxonomy" id="410659"/>
    <lineage>
        <taxon>unclassified sequences</taxon>
        <taxon>metagenomes</taxon>
        <taxon>ecological metagenomes</taxon>
    </lineage>
</organism>
<gene>
    <name evidence="2" type="ORF">B1B_08792</name>
</gene>
<comment type="caution">
    <text evidence="2">The sequence shown here is derived from an EMBL/GenBank/DDBJ whole genome shotgun (WGS) entry which is preliminary data.</text>
</comment>
<dbReference type="SUPFAM" id="SSF51645">
    <property type="entry name" value="Malate synthase G"/>
    <property type="match status" value="1"/>
</dbReference>
<dbReference type="Gene3D" id="1.20.1220.12">
    <property type="entry name" value="Malate synthase, domain III"/>
    <property type="match status" value="1"/>
</dbReference>
<dbReference type="AlphaFoldDB" id="T1AJI4"/>
<dbReference type="EC" id="4.1.3.6" evidence="2"/>
<reference evidence="2" key="2">
    <citation type="journal article" date="2014" name="ISME J.">
        <title>Microbial stratification in low pH oxic and suboxic macroscopic growths along an acid mine drainage.</title>
        <authorList>
            <person name="Mendez-Garcia C."/>
            <person name="Mesa V."/>
            <person name="Sprenger R.R."/>
            <person name="Richter M."/>
            <person name="Diez M.S."/>
            <person name="Solano J."/>
            <person name="Bargiela R."/>
            <person name="Golyshina O.V."/>
            <person name="Manteca A."/>
            <person name="Ramos J.L."/>
            <person name="Gallego J.R."/>
            <person name="Llorente I."/>
            <person name="Martins Dos Santos V.A."/>
            <person name="Jensen O.N."/>
            <person name="Pelaez A.I."/>
            <person name="Sanchez J."/>
            <person name="Ferrer M."/>
        </authorList>
    </citation>
    <scope>NUCLEOTIDE SEQUENCE</scope>
</reference>
<dbReference type="GO" id="GO:0004474">
    <property type="term" value="F:malate synthase activity"/>
    <property type="evidence" value="ECO:0007669"/>
    <property type="project" value="InterPro"/>
</dbReference>
<dbReference type="Pfam" id="PF20659">
    <property type="entry name" value="MS_C"/>
    <property type="match status" value="1"/>
</dbReference>
<dbReference type="GO" id="GO:0006097">
    <property type="term" value="P:glyoxylate cycle"/>
    <property type="evidence" value="ECO:0007669"/>
    <property type="project" value="InterPro"/>
</dbReference>
<dbReference type="PANTHER" id="PTHR42902">
    <property type="entry name" value="MALATE SYNTHASE"/>
    <property type="match status" value="1"/>
</dbReference>
<dbReference type="GO" id="GO:0005737">
    <property type="term" value="C:cytoplasm"/>
    <property type="evidence" value="ECO:0007669"/>
    <property type="project" value="TreeGrafter"/>
</dbReference>
<evidence type="ECO:0000259" key="1">
    <source>
        <dbReference type="Pfam" id="PF20659"/>
    </source>
</evidence>
<name>T1AJI4_9ZZZZ</name>
<dbReference type="PANTHER" id="PTHR42902:SF1">
    <property type="entry name" value="MALATE SYNTHASE 1-RELATED"/>
    <property type="match status" value="1"/>
</dbReference>
<accession>T1AJI4</accession>
<dbReference type="InterPro" id="IPR011076">
    <property type="entry name" value="Malate_synth_sf"/>
</dbReference>
<keyword evidence="2" id="KW-0456">Lyase</keyword>
<dbReference type="InterPro" id="IPR006252">
    <property type="entry name" value="Malate_synthA"/>
</dbReference>
<evidence type="ECO:0000313" key="2">
    <source>
        <dbReference type="EMBL" id="EQD57467.1"/>
    </source>
</evidence>
<dbReference type="EMBL" id="AUZY01005763">
    <property type="protein sequence ID" value="EQD57467.1"/>
    <property type="molecule type" value="Genomic_DNA"/>
</dbReference>